<dbReference type="Proteomes" id="UP000492821">
    <property type="component" value="Unassembled WGS sequence"/>
</dbReference>
<reference evidence="1" key="1">
    <citation type="journal article" date="2013" name="Genetics">
        <title>The draft genome and transcriptome of Panagrellus redivivus are shaped by the harsh demands of a free-living lifestyle.</title>
        <authorList>
            <person name="Srinivasan J."/>
            <person name="Dillman A.R."/>
            <person name="Macchietto M.G."/>
            <person name="Heikkinen L."/>
            <person name="Lakso M."/>
            <person name="Fracchia K.M."/>
            <person name="Antoshechkin I."/>
            <person name="Mortazavi A."/>
            <person name="Wong G."/>
            <person name="Sternberg P.W."/>
        </authorList>
    </citation>
    <scope>NUCLEOTIDE SEQUENCE [LARGE SCALE GENOMIC DNA]</scope>
    <source>
        <strain evidence="1">MT8872</strain>
    </source>
</reference>
<evidence type="ECO:0000313" key="2">
    <source>
        <dbReference type="WBParaSite" id="Pan_g5459.t1"/>
    </source>
</evidence>
<keyword evidence="1" id="KW-1185">Reference proteome</keyword>
<name>A0A7E4VZR0_PANRE</name>
<organism evidence="1 2">
    <name type="scientific">Panagrellus redivivus</name>
    <name type="common">Microworm</name>
    <dbReference type="NCBI Taxonomy" id="6233"/>
    <lineage>
        <taxon>Eukaryota</taxon>
        <taxon>Metazoa</taxon>
        <taxon>Ecdysozoa</taxon>
        <taxon>Nematoda</taxon>
        <taxon>Chromadorea</taxon>
        <taxon>Rhabditida</taxon>
        <taxon>Tylenchina</taxon>
        <taxon>Panagrolaimomorpha</taxon>
        <taxon>Panagrolaimoidea</taxon>
        <taxon>Panagrolaimidae</taxon>
        <taxon>Panagrellus</taxon>
    </lineage>
</organism>
<evidence type="ECO:0000313" key="1">
    <source>
        <dbReference type="Proteomes" id="UP000492821"/>
    </source>
</evidence>
<sequence>MQHINHAIEQWRAIDPADQAYDGMIPVRLELRMQVIANLCRELDDLTDATNDIAWINSLKEKLNSALQFYTSFRNFIRMAEAQRVPGYYESAADAA</sequence>
<dbReference type="AlphaFoldDB" id="A0A7E4VZR0"/>
<protein>
    <submittedName>
        <fullName evidence="2">DUF4254 domain-containing protein</fullName>
    </submittedName>
</protein>
<accession>A0A7E4VZR0</accession>
<reference evidence="2" key="2">
    <citation type="submission" date="2020-10" db="UniProtKB">
        <authorList>
            <consortium name="WormBaseParasite"/>
        </authorList>
    </citation>
    <scope>IDENTIFICATION</scope>
</reference>
<dbReference type="WBParaSite" id="Pan_g5459.t1">
    <property type="protein sequence ID" value="Pan_g5459.t1"/>
    <property type="gene ID" value="Pan_g5459"/>
</dbReference>
<proteinExistence type="predicted"/>